<dbReference type="KEGG" id="sawl:NGM29_13360"/>
<feature type="transmembrane region" description="Helical" evidence="1">
    <location>
        <begin position="210"/>
        <end position="231"/>
    </location>
</feature>
<dbReference type="AlphaFoldDB" id="A0A9E7STQ0"/>
<protein>
    <submittedName>
        <fullName evidence="2">Uncharacterized protein</fullName>
    </submittedName>
</protein>
<feature type="transmembrane region" description="Helical" evidence="1">
    <location>
        <begin position="484"/>
        <end position="502"/>
    </location>
</feature>
<organism evidence="2 3">
    <name type="scientific">Natronosalvus rutilus</name>
    <dbReference type="NCBI Taxonomy" id="2953753"/>
    <lineage>
        <taxon>Archaea</taxon>
        <taxon>Methanobacteriati</taxon>
        <taxon>Methanobacteriota</taxon>
        <taxon>Stenosarchaea group</taxon>
        <taxon>Halobacteria</taxon>
        <taxon>Halobacteriales</taxon>
        <taxon>Natrialbaceae</taxon>
        <taxon>Natronosalvus</taxon>
    </lineage>
</organism>
<evidence type="ECO:0000256" key="1">
    <source>
        <dbReference type="SAM" id="Phobius"/>
    </source>
</evidence>
<dbReference type="GeneID" id="73291052"/>
<keyword evidence="1" id="KW-0812">Transmembrane</keyword>
<accession>A0A9E7STQ0</accession>
<proteinExistence type="predicted"/>
<evidence type="ECO:0000313" key="2">
    <source>
        <dbReference type="EMBL" id="UTF52765.1"/>
    </source>
</evidence>
<keyword evidence="1" id="KW-0472">Membrane</keyword>
<feature type="transmembrane region" description="Helical" evidence="1">
    <location>
        <begin position="251"/>
        <end position="272"/>
    </location>
</feature>
<feature type="transmembrane region" description="Helical" evidence="1">
    <location>
        <begin position="456"/>
        <end position="478"/>
    </location>
</feature>
<feature type="transmembrane region" description="Helical" evidence="1">
    <location>
        <begin position="186"/>
        <end position="204"/>
    </location>
</feature>
<sequence length="672" mass="72726">MRPELLQSGVPEFTAGQKWTGVGVLVGMAVLLLFIWYRSRFAGLKPSNAEHKDTLWTQLYHRDPSTYRLPAGIDVARHRDAILETVTDRESIDRRAATVSGGLGEVRSTLSSTVGPVIDRLPRPARRSLGLAVLVAILGAPAVSTAALLEFLSSETDRPGGLEALSMIADATVTVGTLAVDVVSSFPYAGTLFAFALSAVLIVGEWLFTRWWLTVALLAGGATAIVVFDHYRTREAGSKDGLERRTLGVTAVKRVSIVWIAGVVPTVIGSGLENAVPGGPPVSQYGAVLGLVVAFAIGLYYLALTVAEAITGVLEAAREDVTIGDGRQLADHPALEGAGYDHHEAADGLLDRLEATGRNWRGSRVDWALAGSLAVRRVLIGTWMLAAPLPLGYFLSGVSSGAYVDVGRALVAADTGIQALVLACVLAPIAVVAYLGRDSMDTLGLGLREAWSRRRVRLAALRRGVPIMAVVVATAIAYSLRFPLPMAIGVGVAVGLGARLAYEALMSAKYRISMFEALEAVEKDVLLEAYVLEDAGGTTRYLAVLNSDVRVLADTPSNLVHAVCDVYDDVSRGEDVTTRPRWRAEYALRFGIVDAEEADAKITERIRKRCLGELRDEKQEWLSVLEDRVREYPSEEFESWVRWGRRHGVLSVREDSTGETVVFLERDPWRRS</sequence>
<dbReference type="EMBL" id="CP100355">
    <property type="protein sequence ID" value="UTF52765.1"/>
    <property type="molecule type" value="Genomic_DNA"/>
</dbReference>
<keyword evidence="1" id="KW-1133">Transmembrane helix</keyword>
<feature type="transmembrane region" description="Helical" evidence="1">
    <location>
        <begin position="161"/>
        <end position="179"/>
    </location>
</feature>
<feature type="transmembrane region" description="Helical" evidence="1">
    <location>
        <begin position="129"/>
        <end position="149"/>
    </location>
</feature>
<reference evidence="2" key="1">
    <citation type="submission" date="2022-06" db="EMBL/GenBank/DDBJ databases">
        <title>Diverse halophilic archaea isolated from saline environments.</title>
        <authorList>
            <person name="Cui H.-L."/>
        </authorList>
    </citation>
    <scope>NUCLEOTIDE SEQUENCE</scope>
    <source>
        <strain evidence="2">WLHS1</strain>
    </source>
</reference>
<dbReference type="Proteomes" id="UP001056855">
    <property type="component" value="Chromosome"/>
</dbReference>
<dbReference type="RefSeq" id="WP_254156811.1">
    <property type="nucleotide sequence ID" value="NZ_CP100355.1"/>
</dbReference>
<keyword evidence="3" id="KW-1185">Reference proteome</keyword>
<feature type="transmembrane region" description="Helical" evidence="1">
    <location>
        <begin position="20"/>
        <end position="37"/>
    </location>
</feature>
<feature type="transmembrane region" description="Helical" evidence="1">
    <location>
        <begin position="284"/>
        <end position="304"/>
    </location>
</feature>
<feature type="transmembrane region" description="Helical" evidence="1">
    <location>
        <begin position="416"/>
        <end position="435"/>
    </location>
</feature>
<evidence type="ECO:0000313" key="3">
    <source>
        <dbReference type="Proteomes" id="UP001056855"/>
    </source>
</evidence>
<feature type="transmembrane region" description="Helical" evidence="1">
    <location>
        <begin position="378"/>
        <end position="396"/>
    </location>
</feature>
<name>A0A9E7STQ0_9EURY</name>
<gene>
    <name evidence="2" type="ORF">NGM29_13360</name>
</gene>